<accession>A0A518G1V5</accession>
<dbReference type="OrthoDB" id="221622at2"/>
<name>A0A518G1V5_9BACT</name>
<evidence type="ECO:0000256" key="1">
    <source>
        <dbReference type="SAM" id="MobiDB-lite"/>
    </source>
</evidence>
<dbReference type="RefSeq" id="WP_145074308.1">
    <property type="nucleotide sequence ID" value="NZ_CP036298.1"/>
</dbReference>
<sequence length="736" mass="80423">MKQHSSDTWKQLLDLLASSAAPHGLNCLYPADVDRRLSLLDALGNSEIAASTEQAALGSDLQSALSGLAKQLSMADELSRCPIVAITGLLNAGKSSLLATYLSPESRRRVLRGLSNHAGTHRFVLWLPQAWWDNPQLFATLLNFLTELFGHPPEKLSDDPTQAMLQYNGQVLSDSLLTAPHSATESITPPPARLAPHNSEGQPSSAVDPLGIPLIAYDASLDSLKLGLIDCPDIQTGFLAHTTTDSERPQGQAMAWERRQQLVRIGRLCSAFIVVSKLNSLHDEGLLQILTALRDAMPGVPRILAVNKVKARYLPDTVLEQARELVDRFGVQAVYTAYDFRSALAHTCVPPPPPRMLRESSQEQLPIFYETQAVTTASDPKRYLHDLGEQLDAGTLARESCRSLTLQLNAKIAAAISWLDKNQTMQEQRLQDAWQTIAEACYEFMAVRDKVGSTTGLRLQASPAIVAQMADSLQRTAPLWLRLSLSIDRTARQFQQAIANSASRLKILQSASQSVKQLASRFRRGEGATVVTPDKLAETLRRCDSHDALQEINQDCLVGDCDVAMKRFAAEDQSRLDEQDLDAWSRQVWQGMSFTDKLWKGTQPLALVMGPLLAAILVPFDAGGTAVLVFASSKELLAAAGIAAVMTGAGGGGEALSIVQRETPWRQLSDLFACVCDGVGIPRPTEMQLPLIRCATGTRRLLPSTLDTKRSSSEAALQQWRASTEFRQDLQALLSR</sequence>
<dbReference type="Proteomes" id="UP000318017">
    <property type="component" value="Chromosome"/>
</dbReference>
<dbReference type="InterPro" id="IPR027417">
    <property type="entry name" value="P-loop_NTPase"/>
</dbReference>
<organism evidence="2 3">
    <name type="scientific">Aureliella helgolandensis</name>
    <dbReference type="NCBI Taxonomy" id="2527968"/>
    <lineage>
        <taxon>Bacteria</taxon>
        <taxon>Pseudomonadati</taxon>
        <taxon>Planctomycetota</taxon>
        <taxon>Planctomycetia</taxon>
        <taxon>Pirellulales</taxon>
        <taxon>Pirellulaceae</taxon>
        <taxon>Aureliella</taxon>
    </lineage>
</organism>
<protein>
    <submittedName>
        <fullName evidence="2">Uncharacterized protein</fullName>
    </submittedName>
</protein>
<gene>
    <name evidence="2" type="ORF">Q31a_08720</name>
</gene>
<dbReference type="KEGG" id="ahel:Q31a_08720"/>
<dbReference type="SUPFAM" id="SSF52540">
    <property type="entry name" value="P-loop containing nucleoside triphosphate hydrolases"/>
    <property type="match status" value="1"/>
</dbReference>
<dbReference type="Gene3D" id="3.40.50.300">
    <property type="entry name" value="P-loop containing nucleotide triphosphate hydrolases"/>
    <property type="match status" value="1"/>
</dbReference>
<reference evidence="2 3" key="1">
    <citation type="submission" date="2019-02" db="EMBL/GenBank/DDBJ databases">
        <title>Deep-cultivation of Planctomycetes and their phenomic and genomic characterization uncovers novel biology.</title>
        <authorList>
            <person name="Wiegand S."/>
            <person name="Jogler M."/>
            <person name="Boedeker C."/>
            <person name="Pinto D."/>
            <person name="Vollmers J."/>
            <person name="Rivas-Marin E."/>
            <person name="Kohn T."/>
            <person name="Peeters S.H."/>
            <person name="Heuer A."/>
            <person name="Rast P."/>
            <person name="Oberbeckmann S."/>
            <person name="Bunk B."/>
            <person name="Jeske O."/>
            <person name="Meyerdierks A."/>
            <person name="Storesund J.E."/>
            <person name="Kallscheuer N."/>
            <person name="Luecker S."/>
            <person name="Lage O.M."/>
            <person name="Pohl T."/>
            <person name="Merkel B.J."/>
            <person name="Hornburger P."/>
            <person name="Mueller R.-W."/>
            <person name="Bruemmer F."/>
            <person name="Labrenz M."/>
            <person name="Spormann A.M."/>
            <person name="Op den Camp H."/>
            <person name="Overmann J."/>
            <person name="Amann R."/>
            <person name="Jetten M.S.M."/>
            <person name="Mascher T."/>
            <person name="Medema M.H."/>
            <person name="Devos D.P."/>
            <person name="Kaster A.-K."/>
            <person name="Ovreas L."/>
            <person name="Rohde M."/>
            <person name="Galperin M.Y."/>
            <person name="Jogler C."/>
        </authorList>
    </citation>
    <scope>NUCLEOTIDE SEQUENCE [LARGE SCALE GENOMIC DNA]</scope>
    <source>
        <strain evidence="2 3">Q31a</strain>
    </source>
</reference>
<evidence type="ECO:0000313" key="3">
    <source>
        <dbReference type="Proteomes" id="UP000318017"/>
    </source>
</evidence>
<dbReference type="AlphaFoldDB" id="A0A518G1V5"/>
<feature type="region of interest" description="Disordered" evidence="1">
    <location>
        <begin position="181"/>
        <end position="205"/>
    </location>
</feature>
<dbReference type="EMBL" id="CP036298">
    <property type="protein sequence ID" value="QDV22586.1"/>
    <property type="molecule type" value="Genomic_DNA"/>
</dbReference>
<keyword evidence="3" id="KW-1185">Reference proteome</keyword>
<proteinExistence type="predicted"/>
<evidence type="ECO:0000313" key="2">
    <source>
        <dbReference type="EMBL" id="QDV22586.1"/>
    </source>
</evidence>